<accession>A0A9P4PU97</accession>
<reference evidence="1" key="1">
    <citation type="journal article" date="2020" name="Stud. Mycol.">
        <title>101 Dothideomycetes genomes: a test case for predicting lifestyles and emergence of pathogens.</title>
        <authorList>
            <person name="Haridas S."/>
            <person name="Albert R."/>
            <person name="Binder M."/>
            <person name="Bloem J."/>
            <person name="Labutti K."/>
            <person name="Salamov A."/>
            <person name="Andreopoulos B."/>
            <person name="Baker S."/>
            <person name="Barry K."/>
            <person name="Bills G."/>
            <person name="Bluhm B."/>
            <person name="Cannon C."/>
            <person name="Castanera R."/>
            <person name="Culley D."/>
            <person name="Daum C."/>
            <person name="Ezra D."/>
            <person name="Gonzalez J."/>
            <person name="Henrissat B."/>
            <person name="Kuo A."/>
            <person name="Liang C."/>
            <person name="Lipzen A."/>
            <person name="Lutzoni F."/>
            <person name="Magnuson J."/>
            <person name="Mondo S."/>
            <person name="Nolan M."/>
            <person name="Ohm R."/>
            <person name="Pangilinan J."/>
            <person name="Park H.-J."/>
            <person name="Ramirez L."/>
            <person name="Alfaro M."/>
            <person name="Sun H."/>
            <person name="Tritt A."/>
            <person name="Yoshinaga Y."/>
            <person name="Zwiers L.-H."/>
            <person name="Turgeon B."/>
            <person name="Goodwin S."/>
            <person name="Spatafora J."/>
            <person name="Crous P."/>
            <person name="Grigoriev I."/>
        </authorList>
    </citation>
    <scope>NUCLEOTIDE SEQUENCE</scope>
    <source>
        <strain evidence="1">CBS 690.94</strain>
    </source>
</reference>
<dbReference type="InterPro" id="IPR046341">
    <property type="entry name" value="SET_dom_sf"/>
</dbReference>
<organism evidence="1 2">
    <name type="scientific">Karstenula rhodostoma CBS 690.94</name>
    <dbReference type="NCBI Taxonomy" id="1392251"/>
    <lineage>
        <taxon>Eukaryota</taxon>
        <taxon>Fungi</taxon>
        <taxon>Dikarya</taxon>
        <taxon>Ascomycota</taxon>
        <taxon>Pezizomycotina</taxon>
        <taxon>Dothideomycetes</taxon>
        <taxon>Pleosporomycetidae</taxon>
        <taxon>Pleosporales</taxon>
        <taxon>Massarineae</taxon>
        <taxon>Didymosphaeriaceae</taxon>
        <taxon>Karstenula</taxon>
    </lineage>
</organism>
<dbReference type="SUPFAM" id="SSF82199">
    <property type="entry name" value="SET domain"/>
    <property type="match status" value="1"/>
</dbReference>
<keyword evidence="2" id="KW-1185">Reference proteome</keyword>
<name>A0A9P4PU97_9PLEO</name>
<gene>
    <name evidence="1" type="ORF">P171DRAFT_428902</name>
</gene>
<dbReference type="Proteomes" id="UP000799764">
    <property type="component" value="Unassembled WGS sequence"/>
</dbReference>
<dbReference type="OrthoDB" id="3180714at2759"/>
<protein>
    <recommendedName>
        <fullName evidence="3">SET domain-containing protein</fullName>
    </recommendedName>
</protein>
<dbReference type="AlphaFoldDB" id="A0A9P4PU97"/>
<evidence type="ECO:0008006" key="3">
    <source>
        <dbReference type="Google" id="ProtNLM"/>
    </source>
</evidence>
<dbReference type="EMBL" id="MU001495">
    <property type="protein sequence ID" value="KAF2448916.1"/>
    <property type="molecule type" value="Genomic_DNA"/>
</dbReference>
<evidence type="ECO:0000313" key="1">
    <source>
        <dbReference type="EMBL" id="KAF2448916.1"/>
    </source>
</evidence>
<comment type="caution">
    <text evidence="1">The sequence shown here is derived from an EMBL/GenBank/DDBJ whole genome shotgun (WGS) entry which is preliminary data.</text>
</comment>
<proteinExistence type="predicted"/>
<sequence length="137" mass="15381">MAFSVLEPYPLTGPNKELLDKCLSEPAPFDLLEFLKSRPRPSQFARLHDLGTWVSESDENNAYRSIARTCERFTKGAESPSAFMRTPAASPYSVVNIKGKGRGLRASRHLKAGEVVLQEEPILIAPFEMMDPRVWCL</sequence>
<evidence type="ECO:0000313" key="2">
    <source>
        <dbReference type="Proteomes" id="UP000799764"/>
    </source>
</evidence>